<dbReference type="Proteomes" id="UP000469952">
    <property type="component" value="Unassembled WGS sequence"/>
</dbReference>
<evidence type="ECO:0000313" key="1">
    <source>
        <dbReference type="EMBL" id="MQR27559.1"/>
    </source>
</evidence>
<comment type="caution">
    <text evidence="1">The sequence shown here is derived from an EMBL/GenBank/DDBJ whole genome shotgun (WGS) entry which is preliminary data.</text>
</comment>
<dbReference type="EMBL" id="WIPA01000055">
    <property type="protein sequence ID" value="MQR27559.1"/>
    <property type="molecule type" value="Genomic_DNA"/>
</dbReference>
<dbReference type="RefSeq" id="WP_153245563.1">
    <property type="nucleotide sequence ID" value="NZ_WIPA01000055.1"/>
</dbReference>
<gene>
    <name evidence="1" type="ORF">GFV13_10030</name>
</gene>
<protein>
    <submittedName>
        <fullName evidence="1">Uncharacterized protein</fullName>
    </submittedName>
</protein>
<name>A0A843Z428_LEUME</name>
<proteinExistence type="predicted"/>
<evidence type="ECO:0000313" key="2">
    <source>
        <dbReference type="Proteomes" id="UP000469952"/>
    </source>
</evidence>
<sequence>MSSFHVLGVDDNDNLTESEKAILERVNADKYIFKMVVKEKASNILKMVREIVGFDTTVSD</sequence>
<feature type="non-terminal residue" evidence="1">
    <location>
        <position position="60"/>
    </location>
</feature>
<accession>A0A843Z428</accession>
<organism evidence="1 2">
    <name type="scientific">Leuconostoc mesenteroides</name>
    <dbReference type="NCBI Taxonomy" id="1245"/>
    <lineage>
        <taxon>Bacteria</taxon>
        <taxon>Bacillati</taxon>
        <taxon>Bacillota</taxon>
        <taxon>Bacilli</taxon>
        <taxon>Lactobacillales</taxon>
        <taxon>Lactobacillaceae</taxon>
        <taxon>Leuconostoc</taxon>
    </lineage>
</organism>
<dbReference type="AlphaFoldDB" id="A0A843Z428"/>
<reference evidence="1 2" key="1">
    <citation type="submission" date="2019-10" db="EMBL/GenBank/DDBJ databases">
        <title>WGS of Leuconostoc mesenteroides.</title>
        <authorList>
            <person name="Melo Bolivar J."/>
            <person name="Marino-Ramirez L."/>
            <person name="Villamil Diaz L.M."/>
        </authorList>
    </citation>
    <scope>NUCLEOTIDE SEQUENCE [LARGE SCALE GENOMIC DNA]</scope>
    <source>
        <strain evidence="1 2">M11</strain>
    </source>
</reference>